<proteinExistence type="predicted"/>
<dbReference type="RefSeq" id="WP_170087823.1">
    <property type="nucleotide sequence ID" value="NZ_JABAFG010000015.1"/>
</dbReference>
<reference evidence="1 2" key="1">
    <citation type="submission" date="2020-04" db="EMBL/GenBank/DDBJ databases">
        <authorList>
            <person name="Hitch T.C.A."/>
            <person name="Wylensek D."/>
            <person name="Clavel T."/>
        </authorList>
    </citation>
    <scope>NUCLEOTIDE SEQUENCE [LARGE SCALE GENOMIC DNA]</scope>
    <source>
        <strain evidence="1 2">Oil-RF-744-FAT-WT-6-1</strain>
    </source>
</reference>
<dbReference type="Proteomes" id="UP000591071">
    <property type="component" value="Unassembled WGS sequence"/>
</dbReference>
<name>A0A848BX81_9FIRM</name>
<protein>
    <submittedName>
        <fullName evidence="1">Uncharacterized protein</fullName>
    </submittedName>
</protein>
<evidence type="ECO:0000313" key="2">
    <source>
        <dbReference type="Proteomes" id="UP000591071"/>
    </source>
</evidence>
<organism evidence="1 2">
    <name type="scientific">Megasphaera hexanoica</name>
    <dbReference type="NCBI Taxonomy" id="1675036"/>
    <lineage>
        <taxon>Bacteria</taxon>
        <taxon>Bacillati</taxon>
        <taxon>Bacillota</taxon>
        <taxon>Negativicutes</taxon>
        <taxon>Veillonellales</taxon>
        <taxon>Veillonellaceae</taxon>
        <taxon>Megasphaera</taxon>
    </lineage>
</organism>
<dbReference type="AlphaFoldDB" id="A0A848BX81"/>
<evidence type="ECO:0000313" key="1">
    <source>
        <dbReference type="EMBL" id="NME28854.1"/>
    </source>
</evidence>
<dbReference type="EMBL" id="JABAFG010000015">
    <property type="protein sequence ID" value="NME28854.1"/>
    <property type="molecule type" value="Genomic_DNA"/>
</dbReference>
<accession>A0A848BX81</accession>
<sequence>MIHCDNIRCRFNQMELCTNMRLEIVHERCTCFEMKYHRAKKRNISDLNHEPVPYSSRKRVFK</sequence>
<comment type="caution">
    <text evidence="1">The sequence shown here is derived from an EMBL/GenBank/DDBJ whole genome shotgun (WGS) entry which is preliminary data.</text>
</comment>
<gene>
    <name evidence="1" type="ORF">HF872_09515</name>
</gene>